<dbReference type="EMBL" id="FTOP01000004">
    <property type="protein sequence ID" value="SIS76305.1"/>
    <property type="molecule type" value="Genomic_DNA"/>
</dbReference>
<dbReference type="Gene3D" id="3.40.720.10">
    <property type="entry name" value="Alkaline Phosphatase, subunit A"/>
    <property type="match status" value="1"/>
</dbReference>
<dbReference type="AlphaFoldDB" id="A0A1N7LR31"/>
<accession>A0A1N7LR31</accession>
<dbReference type="Gene3D" id="3.30.1120.10">
    <property type="match status" value="1"/>
</dbReference>
<feature type="signal peptide" evidence="7">
    <location>
        <begin position="1"/>
        <end position="25"/>
    </location>
</feature>
<feature type="domain" description="Sulfatase N-terminal" evidence="8">
    <location>
        <begin position="31"/>
        <end position="375"/>
    </location>
</feature>
<dbReference type="SUPFAM" id="SSF53649">
    <property type="entry name" value="Alkaline phosphatase-like"/>
    <property type="match status" value="1"/>
</dbReference>
<evidence type="ECO:0000256" key="7">
    <source>
        <dbReference type="SAM" id="SignalP"/>
    </source>
</evidence>
<dbReference type="PROSITE" id="PS00149">
    <property type="entry name" value="SULFATASE_2"/>
    <property type="match status" value="1"/>
</dbReference>
<sequence length="489" mass="55481">MLAKKLYLSLITLFLYNSHFHQCFAQTKEKPNVLFILVDDLGWADLGAFGSEFYETPNIDRLAKNGVKFKNAYTASPVCSPTRASIMTGKYPSKTYHTDWFGAPQPWNYQRHWTRNKPLVPAEYNPNMELEEYTLAEAFQDAGYKTFFAGKWHLGEEEEFWPEAQGFHINIGGNSKGAPSTGNKYFSPYDNPKMDNGPEGEYLPLRLAEETASFIDENKGDPFFAFLSFYSVHTPLMTTEELELKYLKKRAKMNLTDQFEPEYANMNRTTQAHAVYAGMVEAMDNAVGIVLESLENNNLLDNTIVIFFSDNGGLSTAEGSPTSNLPLRAGKGWLYEGGIRVPLIISWKDKIAQGKESNIPVISMDFYPTLIELAGLNEVFKGNGNIDGISIATILTEQEESISRNEMYWHYPHYGNQGGNPGSVIQEDAWKLIYFYEDERIELYNLDADIGERNDLSQVESEKAKYLQNKLKNWLSGTNARLPMKKDTN</sequence>
<dbReference type="RefSeq" id="WP_084565837.1">
    <property type="nucleotide sequence ID" value="NZ_FTOP01000004.1"/>
</dbReference>
<evidence type="ECO:0000313" key="9">
    <source>
        <dbReference type="EMBL" id="SIS76305.1"/>
    </source>
</evidence>
<dbReference type="GO" id="GO:0004065">
    <property type="term" value="F:arylsulfatase activity"/>
    <property type="evidence" value="ECO:0007669"/>
    <property type="project" value="TreeGrafter"/>
</dbReference>
<dbReference type="Proteomes" id="UP000186026">
    <property type="component" value="Unassembled WGS sequence"/>
</dbReference>
<protein>
    <submittedName>
        <fullName evidence="9">Arylsulfatase A</fullName>
    </submittedName>
</protein>
<keyword evidence="5" id="KW-0378">Hydrolase</keyword>
<evidence type="ECO:0000256" key="3">
    <source>
        <dbReference type="ARBA" id="ARBA00022723"/>
    </source>
</evidence>
<evidence type="ECO:0000259" key="8">
    <source>
        <dbReference type="Pfam" id="PF00884"/>
    </source>
</evidence>
<organism evidence="9 10">
    <name type="scientific">Belliella pelovolcani</name>
    <dbReference type="NCBI Taxonomy" id="529505"/>
    <lineage>
        <taxon>Bacteria</taxon>
        <taxon>Pseudomonadati</taxon>
        <taxon>Bacteroidota</taxon>
        <taxon>Cytophagia</taxon>
        <taxon>Cytophagales</taxon>
        <taxon>Cyclobacteriaceae</taxon>
        <taxon>Belliella</taxon>
    </lineage>
</organism>
<dbReference type="GO" id="GO:0046872">
    <property type="term" value="F:metal ion binding"/>
    <property type="evidence" value="ECO:0007669"/>
    <property type="project" value="UniProtKB-KW"/>
</dbReference>
<dbReference type="OrthoDB" id="9764377at2"/>
<dbReference type="InterPro" id="IPR017850">
    <property type="entry name" value="Alkaline_phosphatase_core_sf"/>
</dbReference>
<dbReference type="InterPro" id="IPR050738">
    <property type="entry name" value="Sulfatase"/>
</dbReference>
<keyword evidence="6" id="KW-0106">Calcium</keyword>
<gene>
    <name evidence="9" type="ORF">SAMN05421761_10453</name>
</gene>
<evidence type="ECO:0000313" key="10">
    <source>
        <dbReference type="Proteomes" id="UP000186026"/>
    </source>
</evidence>
<feature type="chain" id="PRO_5012907604" evidence="7">
    <location>
        <begin position="26"/>
        <end position="489"/>
    </location>
</feature>
<dbReference type="InterPro" id="IPR000917">
    <property type="entry name" value="Sulfatase_N"/>
</dbReference>
<dbReference type="Pfam" id="PF00884">
    <property type="entry name" value="Sulfatase"/>
    <property type="match status" value="1"/>
</dbReference>
<dbReference type="STRING" id="529505.SAMN05421761_10453"/>
<dbReference type="PROSITE" id="PS00523">
    <property type="entry name" value="SULFATASE_1"/>
    <property type="match status" value="1"/>
</dbReference>
<keyword evidence="10" id="KW-1185">Reference proteome</keyword>
<dbReference type="CDD" id="cd16144">
    <property type="entry name" value="ARS_like"/>
    <property type="match status" value="1"/>
</dbReference>
<dbReference type="PANTHER" id="PTHR42693:SF42">
    <property type="entry name" value="ARYLSULFATASE G"/>
    <property type="match status" value="1"/>
</dbReference>
<comment type="similarity">
    <text evidence="2">Belongs to the sulfatase family.</text>
</comment>
<dbReference type="PANTHER" id="PTHR42693">
    <property type="entry name" value="ARYLSULFATASE FAMILY MEMBER"/>
    <property type="match status" value="1"/>
</dbReference>
<comment type="cofactor">
    <cofactor evidence="1">
        <name>Ca(2+)</name>
        <dbReference type="ChEBI" id="CHEBI:29108"/>
    </cofactor>
</comment>
<evidence type="ECO:0000256" key="6">
    <source>
        <dbReference type="ARBA" id="ARBA00022837"/>
    </source>
</evidence>
<evidence type="ECO:0000256" key="4">
    <source>
        <dbReference type="ARBA" id="ARBA00022729"/>
    </source>
</evidence>
<evidence type="ECO:0000256" key="1">
    <source>
        <dbReference type="ARBA" id="ARBA00001913"/>
    </source>
</evidence>
<evidence type="ECO:0000256" key="5">
    <source>
        <dbReference type="ARBA" id="ARBA00022801"/>
    </source>
</evidence>
<keyword evidence="4 7" id="KW-0732">Signal</keyword>
<name>A0A1N7LR31_9BACT</name>
<evidence type="ECO:0000256" key="2">
    <source>
        <dbReference type="ARBA" id="ARBA00008779"/>
    </source>
</evidence>
<keyword evidence="3" id="KW-0479">Metal-binding</keyword>
<proteinExistence type="inferred from homology"/>
<dbReference type="InterPro" id="IPR024607">
    <property type="entry name" value="Sulfatase_CS"/>
</dbReference>
<reference evidence="10" key="1">
    <citation type="submission" date="2017-01" db="EMBL/GenBank/DDBJ databases">
        <authorList>
            <person name="Varghese N."/>
            <person name="Submissions S."/>
        </authorList>
    </citation>
    <scope>NUCLEOTIDE SEQUENCE [LARGE SCALE GENOMIC DNA]</scope>
    <source>
        <strain evidence="10">DSM 46698</strain>
    </source>
</reference>